<gene>
    <name evidence="14" type="ORF">SUZIE_185340</name>
</gene>
<dbReference type="InterPro" id="IPR002167">
    <property type="entry name" value="GDC-like"/>
</dbReference>
<dbReference type="InterPro" id="IPR023395">
    <property type="entry name" value="MCP_dom_sf"/>
</dbReference>
<evidence type="ECO:0000256" key="6">
    <source>
        <dbReference type="ARBA" id="ARBA00022792"/>
    </source>
</evidence>
<evidence type="ECO:0000313" key="15">
    <source>
        <dbReference type="Proteomes" id="UP001166674"/>
    </source>
</evidence>
<feature type="repeat" description="Solcar" evidence="12">
    <location>
        <begin position="289"/>
        <end position="377"/>
    </location>
</feature>
<proteinExistence type="inferred from homology"/>
<evidence type="ECO:0000256" key="13">
    <source>
        <dbReference type="RuleBase" id="RU000488"/>
    </source>
</evidence>
<name>A0AA41T6Z1_SCICA</name>
<reference evidence="14" key="1">
    <citation type="submission" date="2020-03" db="EMBL/GenBank/DDBJ databases">
        <title>Studies in the Genomics of Life Span.</title>
        <authorList>
            <person name="Glass D."/>
        </authorList>
    </citation>
    <scope>NUCLEOTIDE SEQUENCE</scope>
    <source>
        <strain evidence="14">SUZIE</strain>
        <tissue evidence="14">Muscle</tissue>
    </source>
</reference>
<comment type="caution">
    <text evidence="14">The sequence shown here is derived from an EMBL/GenBank/DDBJ whole genome shotgun (WGS) entry which is preliminary data.</text>
</comment>
<evidence type="ECO:0000256" key="7">
    <source>
        <dbReference type="ARBA" id="ARBA00023128"/>
    </source>
</evidence>
<dbReference type="EMBL" id="JAATJV010403812">
    <property type="protein sequence ID" value="MBZ3885917.1"/>
    <property type="molecule type" value="Genomic_DNA"/>
</dbReference>
<keyword evidence="7" id="KW-0496">Mitochondrion</keyword>
<dbReference type="PRINTS" id="PR00928">
    <property type="entry name" value="GRAVESDC"/>
</dbReference>
<dbReference type="InterPro" id="IPR002067">
    <property type="entry name" value="MCP"/>
</dbReference>
<dbReference type="AlphaFoldDB" id="A0AA41T6Z1"/>
<organism evidence="14 15">
    <name type="scientific">Sciurus carolinensis</name>
    <name type="common">Eastern gray squirrel</name>
    <dbReference type="NCBI Taxonomy" id="30640"/>
    <lineage>
        <taxon>Eukaryota</taxon>
        <taxon>Metazoa</taxon>
        <taxon>Chordata</taxon>
        <taxon>Craniata</taxon>
        <taxon>Vertebrata</taxon>
        <taxon>Euteleostomi</taxon>
        <taxon>Mammalia</taxon>
        <taxon>Eutheria</taxon>
        <taxon>Euarchontoglires</taxon>
        <taxon>Glires</taxon>
        <taxon>Rodentia</taxon>
        <taxon>Sciuromorpha</taxon>
        <taxon>Sciuridae</taxon>
        <taxon>Sciurinae</taxon>
        <taxon>Sciurini</taxon>
        <taxon>Sciurus</taxon>
    </lineage>
</organism>
<keyword evidence="4 12" id="KW-0812">Transmembrane</keyword>
<evidence type="ECO:0000256" key="12">
    <source>
        <dbReference type="PROSITE-ProRule" id="PRU00282"/>
    </source>
</evidence>
<dbReference type="GO" id="GO:0005743">
    <property type="term" value="C:mitochondrial inner membrane"/>
    <property type="evidence" value="ECO:0007669"/>
    <property type="project" value="UniProtKB-SubCell"/>
</dbReference>
<dbReference type="GO" id="GO:0055085">
    <property type="term" value="P:transmembrane transport"/>
    <property type="evidence" value="ECO:0007669"/>
    <property type="project" value="InterPro"/>
</dbReference>
<evidence type="ECO:0000256" key="11">
    <source>
        <dbReference type="ARBA" id="ARBA00079065"/>
    </source>
</evidence>
<feature type="repeat" description="Solcar" evidence="12">
    <location>
        <begin position="195"/>
        <end position="281"/>
    </location>
</feature>
<dbReference type="PRINTS" id="PR00926">
    <property type="entry name" value="MITOCARRIER"/>
</dbReference>
<evidence type="ECO:0000256" key="2">
    <source>
        <dbReference type="ARBA" id="ARBA00006375"/>
    </source>
</evidence>
<evidence type="ECO:0000256" key="8">
    <source>
        <dbReference type="ARBA" id="ARBA00023136"/>
    </source>
</evidence>
<keyword evidence="6" id="KW-0999">Mitochondrion inner membrane</keyword>
<dbReference type="InterPro" id="IPR018108">
    <property type="entry name" value="MCP_transmembrane"/>
</dbReference>
<evidence type="ECO:0000256" key="3">
    <source>
        <dbReference type="ARBA" id="ARBA00022448"/>
    </source>
</evidence>
<accession>A0AA41T6Z1</accession>
<protein>
    <recommendedName>
        <fullName evidence="10">Solute carrier family 25 member 16</fullName>
    </recommendedName>
    <alternativeName>
        <fullName evidence="11">Mitochondrial solute carrier protein homolog</fullName>
    </alternativeName>
</protein>
<comment type="similarity">
    <text evidence="2 13">Belongs to the mitochondrial carrier (TC 2.A.29) family.</text>
</comment>
<dbReference type="SUPFAM" id="SSF103506">
    <property type="entry name" value="Mitochondrial carrier"/>
    <property type="match status" value="1"/>
</dbReference>
<dbReference type="FunFam" id="1.50.40.10:FF:000052">
    <property type="entry name" value="Solute carrier family 25 member 16"/>
    <property type="match status" value="1"/>
</dbReference>
<evidence type="ECO:0000256" key="1">
    <source>
        <dbReference type="ARBA" id="ARBA00004448"/>
    </source>
</evidence>
<sequence>MAAATCNQTCRYCNSELPGNSRQLVLHWSAISFADCCQMIRRYWEWDDGLSSVASSCRLGVKSLILPVEGRLDQVEHNGNEIEETLKVLVPNPVEEIEGAVEATKRRCSGLQEEQRSGLTAPYRLSHSAPPAGRWASCQCPYQPWSWSVICKLATKAPEVTVVLMAAAAALAAADPAPAMPQAAGSGGPTTRRDFYWLRSFLAGGIAGCCAKTTVAPLDRVKVLLQAHNHHYKHLGVFSALRAVPRKEGYLGLYKGNGAMMIRIFPYGAIQFMAFEHYKTLITTKLGVSGHVHRLMAGSMAGMTAVICTYPLDMVRVRLAFQVKGEHTYTGIIHAFKTIYAKEGGFLGFYRGLMPTILGMAPYAGVSFFTFGTLKSVGLSHAPTLLGRPSSDNPNVLVLKTHINLLCGGVAGAIAQTISYPFDVTRRRMQLGTVLPEFEKCLTMRETMKYVYGHHGIRKGLYRGLSLNYIRCIPSQAVAFTTYELMKQFFHLN</sequence>
<dbReference type="Proteomes" id="UP001166674">
    <property type="component" value="Unassembled WGS sequence"/>
</dbReference>
<feature type="repeat" description="Solcar" evidence="12">
    <location>
        <begin position="399"/>
        <end position="489"/>
    </location>
</feature>
<evidence type="ECO:0000256" key="5">
    <source>
        <dbReference type="ARBA" id="ARBA00022737"/>
    </source>
</evidence>
<evidence type="ECO:0000313" key="14">
    <source>
        <dbReference type="EMBL" id="MBZ3885917.1"/>
    </source>
</evidence>
<keyword evidence="15" id="KW-1185">Reference proteome</keyword>
<dbReference type="Gene3D" id="1.50.40.10">
    <property type="entry name" value="Mitochondrial carrier domain"/>
    <property type="match status" value="1"/>
</dbReference>
<dbReference type="PANTHER" id="PTHR24089">
    <property type="entry name" value="SOLUTE CARRIER FAMILY 25"/>
    <property type="match status" value="1"/>
</dbReference>
<evidence type="ECO:0000256" key="4">
    <source>
        <dbReference type="ARBA" id="ARBA00022692"/>
    </source>
</evidence>
<comment type="function">
    <text evidence="9">May be involved in the transport of coenzyme A in the mitochondrial matrix. Very little is known about the physiological function of this carrier.</text>
</comment>
<evidence type="ECO:0000256" key="10">
    <source>
        <dbReference type="ARBA" id="ARBA00070536"/>
    </source>
</evidence>
<dbReference type="Pfam" id="PF00153">
    <property type="entry name" value="Mito_carr"/>
    <property type="match status" value="3"/>
</dbReference>
<keyword evidence="5" id="KW-0677">Repeat</keyword>
<keyword evidence="8 12" id="KW-0472">Membrane</keyword>
<keyword evidence="3 13" id="KW-0813">Transport</keyword>
<evidence type="ECO:0000256" key="9">
    <source>
        <dbReference type="ARBA" id="ARBA00053291"/>
    </source>
</evidence>
<dbReference type="PROSITE" id="PS50920">
    <property type="entry name" value="SOLCAR"/>
    <property type="match status" value="3"/>
</dbReference>
<comment type="subcellular location">
    <subcellularLocation>
        <location evidence="1">Mitochondrion inner membrane</location>
        <topology evidence="1">Multi-pass membrane protein</topology>
    </subcellularLocation>
</comment>